<protein>
    <submittedName>
        <fullName evidence="2">Uncharacterized protein</fullName>
    </submittedName>
</protein>
<proteinExistence type="predicted"/>
<sequence length="211" mass="23299">MSHDGRKGFTFSQRGGGRVKRNDIGGGRGGGGLCKSGRKAVKLWSVATKQNDWGRTRTLARLAHCRQRLVSAVYGAPLKRLVDRNCLRFAWERGHDNKRESGLLVGFWGLRSVEQGLGYCTRGEGSTDNEKIHLPSTPMRPFYQLLDPEKLLSLSIHPSIHPSSLSETREHVRFSRDFARDSRIISRVSAGVHCNGGVLMSPINAGSGLCM</sequence>
<feature type="region of interest" description="Disordered" evidence="1">
    <location>
        <begin position="1"/>
        <end position="31"/>
    </location>
</feature>
<dbReference type="AlphaFoldDB" id="A0AAN6W8Q5"/>
<keyword evidence="3" id="KW-1185">Reference proteome</keyword>
<evidence type="ECO:0000313" key="2">
    <source>
        <dbReference type="EMBL" id="KAK4175577.1"/>
    </source>
</evidence>
<comment type="caution">
    <text evidence="2">The sequence shown here is derived from an EMBL/GenBank/DDBJ whole genome shotgun (WGS) entry which is preliminary data.</text>
</comment>
<reference evidence="2" key="1">
    <citation type="journal article" date="2023" name="Mol. Phylogenet. Evol.">
        <title>Genome-scale phylogeny and comparative genomics of the fungal order Sordariales.</title>
        <authorList>
            <person name="Hensen N."/>
            <person name="Bonometti L."/>
            <person name="Westerberg I."/>
            <person name="Brannstrom I.O."/>
            <person name="Guillou S."/>
            <person name="Cros-Aarteil S."/>
            <person name="Calhoun S."/>
            <person name="Haridas S."/>
            <person name="Kuo A."/>
            <person name="Mondo S."/>
            <person name="Pangilinan J."/>
            <person name="Riley R."/>
            <person name="LaButti K."/>
            <person name="Andreopoulos B."/>
            <person name="Lipzen A."/>
            <person name="Chen C."/>
            <person name="Yan M."/>
            <person name="Daum C."/>
            <person name="Ng V."/>
            <person name="Clum A."/>
            <person name="Steindorff A."/>
            <person name="Ohm R.A."/>
            <person name="Martin F."/>
            <person name="Silar P."/>
            <person name="Natvig D.O."/>
            <person name="Lalanne C."/>
            <person name="Gautier V."/>
            <person name="Ament-Velasquez S.L."/>
            <person name="Kruys A."/>
            <person name="Hutchinson M.I."/>
            <person name="Powell A.J."/>
            <person name="Barry K."/>
            <person name="Miller A.N."/>
            <person name="Grigoriev I.V."/>
            <person name="Debuchy R."/>
            <person name="Gladieux P."/>
            <person name="Hiltunen Thoren M."/>
            <person name="Johannesson H."/>
        </authorList>
    </citation>
    <scope>NUCLEOTIDE SEQUENCE</scope>
    <source>
        <strain evidence="2">CBS 892.96</strain>
    </source>
</reference>
<reference evidence="2" key="2">
    <citation type="submission" date="2023-05" db="EMBL/GenBank/DDBJ databases">
        <authorList>
            <consortium name="Lawrence Berkeley National Laboratory"/>
            <person name="Steindorff A."/>
            <person name="Hensen N."/>
            <person name="Bonometti L."/>
            <person name="Westerberg I."/>
            <person name="Brannstrom I.O."/>
            <person name="Guillou S."/>
            <person name="Cros-Aarteil S."/>
            <person name="Calhoun S."/>
            <person name="Haridas S."/>
            <person name="Kuo A."/>
            <person name="Mondo S."/>
            <person name="Pangilinan J."/>
            <person name="Riley R."/>
            <person name="Labutti K."/>
            <person name="Andreopoulos B."/>
            <person name="Lipzen A."/>
            <person name="Chen C."/>
            <person name="Yanf M."/>
            <person name="Daum C."/>
            <person name="Ng V."/>
            <person name="Clum A."/>
            <person name="Ohm R."/>
            <person name="Martin F."/>
            <person name="Silar P."/>
            <person name="Natvig D."/>
            <person name="Lalanne C."/>
            <person name="Gautier V."/>
            <person name="Ament-Velasquez S.L."/>
            <person name="Kruys A."/>
            <person name="Hutchinson M.I."/>
            <person name="Powell A.J."/>
            <person name="Barry K."/>
            <person name="Miller A.N."/>
            <person name="Grigoriev I.V."/>
            <person name="Debuchy R."/>
            <person name="Gladieux P."/>
            <person name="Thoren M.H."/>
            <person name="Johannesson H."/>
        </authorList>
    </citation>
    <scope>NUCLEOTIDE SEQUENCE</scope>
    <source>
        <strain evidence="2">CBS 892.96</strain>
    </source>
</reference>
<organism evidence="2 3">
    <name type="scientific">Triangularia setosa</name>
    <dbReference type="NCBI Taxonomy" id="2587417"/>
    <lineage>
        <taxon>Eukaryota</taxon>
        <taxon>Fungi</taxon>
        <taxon>Dikarya</taxon>
        <taxon>Ascomycota</taxon>
        <taxon>Pezizomycotina</taxon>
        <taxon>Sordariomycetes</taxon>
        <taxon>Sordariomycetidae</taxon>
        <taxon>Sordariales</taxon>
        <taxon>Podosporaceae</taxon>
        <taxon>Triangularia</taxon>
    </lineage>
</organism>
<evidence type="ECO:0000256" key="1">
    <source>
        <dbReference type="SAM" id="MobiDB-lite"/>
    </source>
</evidence>
<gene>
    <name evidence="2" type="ORF">QBC36DRAFT_379246</name>
</gene>
<name>A0AAN6W8Q5_9PEZI</name>
<evidence type="ECO:0000313" key="3">
    <source>
        <dbReference type="Proteomes" id="UP001302321"/>
    </source>
</evidence>
<accession>A0AAN6W8Q5</accession>
<dbReference type="EMBL" id="MU866229">
    <property type="protein sequence ID" value="KAK4175577.1"/>
    <property type="molecule type" value="Genomic_DNA"/>
</dbReference>
<dbReference type="Proteomes" id="UP001302321">
    <property type="component" value="Unassembled WGS sequence"/>
</dbReference>